<dbReference type="Proteomes" id="UP001596267">
    <property type="component" value="Unassembled WGS sequence"/>
</dbReference>
<dbReference type="Pfam" id="PF13641">
    <property type="entry name" value="Glyco_tranf_2_3"/>
    <property type="match status" value="1"/>
</dbReference>
<proteinExistence type="predicted"/>
<feature type="transmembrane region" description="Helical" evidence="9">
    <location>
        <begin position="355"/>
        <end position="380"/>
    </location>
</feature>
<dbReference type="CDD" id="cd06421">
    <property type="entry name" value="CESA_CelA_like"/>
    <property type="match status" value="1"/>
</dbReference>
<feature type="domain" description="PilZ" evidence="10">
    <location>
        <begin position="710"/>
        <end position="774"/>
    </location>
</feature>
<evidence type="ECO:0000256" key="4">
    <source>
        <dbReference type="ARBA" id="ARBA00022676"/>
    </source>
</evidence>
<feature type="transmembrane region" description="Helical" evidence="9">
    <location>
        <begin position="60"/>
        <end position="83"/>
    </location>
</feature>
<dbReference type="InterPro" id="IPR029044">
    <property type="entry name" value="Nucleotide-diphossugar_trans"/>
</dbReference>
<comment type="caution">
    <text evidence="11">The sequence shown here is derived from an EMBL/GenBank/DDBJ whole genome shotgun (WGS) entry which is preliminary data.</text>
</comment>
<feature type="transmembrane region" description="Helical" evidence="9">
    <location>
        <begin position="31"/>
        <end position="48"/>
    </location>
</feature>
<gene>
    <name evidence="11" type="ORF">ACFP7A_09730</name>
</gene>
<keyword evidence="3" id="KW-0997">Cell inner membrane</keyword>
<dbReference type="EMBL" id="JBHSTQ010000009">
    <property type="protein sequence ID" value="MFC6386881.1"/>
    <property type="molecule type" value="Genomic_DNA"/>
</dbReference>
<evidence type="ECO:0000256" key="7">
    <source>
        <dbReference type="ARBA" id="ARBA00022989"/>
    </source>
</evidence>
<name>A0ABW1WE75_9BACL</name>
<organism evidence="11 12">
    <name type="scientific">Sporolactobacillus kofuensis</name>
    <dbReference type="NCBI Taxonomy" id="269672"/>
    <lineage>
        <taxon>Bacteria</taxon>
        <taxon>Bacillati</taxon>
        <taxon>Bacillota</taxon>
        <taxon>Bacilli</taxon>
        <taxon>Bacillales</taxon>
        <taxon>Sporolactobacillaceae</taxon>
        <taxon>Sporolactobacillus</taxon>
    </lineage>
</organism>
<feature type="transmembrane region" description="Helical" evidence="9">
    <location>
        <begin position="6"/>
        <end position="22"/>
    </location>
</feature>
<keyword evidence="8 9" id="KW-0472">Membrane</keyword>
<dbReference type="Gene3D" id="3.90.550.10">
    <property type="entry name" value="Spore Coat Polysaccharide Biosynthesis Protein SpsA, Chain A"/>
    <property type="match status" value="1"/>
</dbReference>
<evidence type="ECO:0000256" key="9">
    <source>
        <dbReference type="SAM" id="Phobius"/>
    </source>
</evidence>
<evidence type="ECO:0000256" key="5">
    <source>
        <dbReference type="ARBA" id="ARBA00022679"/>
    </source>
</evidence>
<dbReference type="PANTHER" id="PTHR43867:SF2">
    <property type="entry name" value="CELLULOSE SYNTHASE CATALYTIC SUBUNIT A [UDP-FORMING]"/>
    <property type="match status" value="1"/>
</dbReference>
<feature type="transmembrane region" description="Helical" evidence="9">
    <location>
        <begin position="498"/>
        <end position="517"/>
    </location>
</feature>
<accession>A0ABW1WE75</accession>
<evidence type="ECO:0000313" key="12">
    <source>
        <dbReference type="Proteomes" id="UP001596267"/>
    </source>
</evidence>
<keyword evidence="4 11" id="KW-0328">Glycosyltransferase</keyword>
<dbReference type="Gene3D" id="2.40.10.220">
    <property type="entry name" value="predicted glycosyltransferase like domains"/>
    <property type="match status" value="1"/>
</dbReference>
<evidence type="ECO:0000259" key="10">
    <source>
        <dbReference type="Pfam" id="PF07238"/>
    </source>
</evidence>
<dbReference type="InterPro" id="IPR050321">
    <property type="entry name" value="Glycosyltr_2/OpgH_subfam"/>
</dbReference>
<protein>
    <submittedName>
        <fullName evidence="11">Glycosyltransferase</fullName>
        <ecNumber evidence="11">2.4.-.-</ecNumber>
    </submittedName>
</protein>
<sequence>MQIIYAELIISLIIIVFTLSYIKENIFTKPLIILCCISNVVYIIWRIFFTFPEHGWVNWIAGFMLLLTECIGFLQMVIFYTLVWNPVRESKVPLEQLDHIPTVDLFIATYNEPVSILKKTLAGCKNIDYPKDRTQIYLCDDGDRVEVKKLAEQFGALHCTREDHMHAKAGNLNHALKHSTGEFIAIFDADMVPLKAFLTRTIGLFKDPKVAFVQTPQAFYNDDPYQYNTFSAEAIPNEQDFFMRTLQAGKARFNAVMFVGSNAIFRRTVLDEIGGFATGVITEDMATGMIIQSKGYKTLSVSDVLAMGLAPESWGDMLKQRDRWCRGNIQCAKKWNPLTMPGLSIMQRILYLDGLIYWFFGLFKMIYILAPLAFVLLGIYSLNTDLISILEFWLPSFLGSFLSFKIVSKGKRSLIWSHIYDTSMAPRLTISALTELFGLKQLNFKVTPKGATSGKREFHLASVLPHIVLVGLTLLAFIEVGVDNFVFHINNMTLFGMNILWAIYNLLGLLMALVVAFNQPRHRSTERFPINRDEHIQFINQGREVTAPTKIVDMSDRGARLRIDKSRMERNISFEQLTLQIEKLEPIKGHRVWIAETKEELTIGLQFDDVSPQQYTEIIDYLFNENESKRTSFESRRSHYLATSTRFMRHGFKKREPLQRQDSRHHIDEPAYLMILPDERIHLAALEAAAALSEKEEDYVRNSQPFEKQVHLVDLSLTGCQIICSFPMNQKARVIIRSNQAKMNRREAEVVWSTRKRGNYLTGLRFVSEKDQAELNHNRTQYSAGRNLFS</sequence>
<evidence type="ECO:0000256" key="3">
    <source>
        <dbReference type="ARBA" id="ARBA00022519"/>
    </source>
</evidence>
<dbReference type="Pfam" id="PF07238">
    <property type="entry name" value="PilZ"/>
    <property type="match status" value="2"/>
</dbReference>
<comment type="subcellular location">
    <subcellularLocation>
        <location evidence="1">Endomembrane system</location>
        <topology evidence="1">Multi-pass membrane protein</topology>
    </subcellularLocation>
</comment>
<evidence type="ECO:0000256" key="2">
    <source>
        <dbReference type="ARBA" id="ARBA00022475"/>
    </source>
</evidence>
<feature type="transmembrane region" description="Helical" evidence="9">
    <location>
        <begin position="458"/>
        <end position="478"/>
    </location>
</feature>
<dbReference type="SUPFAM" id="SSF53448">
    <property type="entry name" value="Nucleotide-diphospho-sugar transferases"/>
    <property type="match status" value="1"/>
</dbReference>
<evidence type="ECO:0000313" key="11">
    <source>
        <dbReference type="EMBL" id="MFC6386881.1"/>
    </source>
</evidence>
<dbReference type="RefSeq" id="WP_253054818.1">
    <property type="nucleotide sequence ID" value="NZ_JAMXWN010000009.1"/>
</dbReference>
<keyword evidence="6 9" id="KW-0812">Transmembrane</keyword>
<reference evidence="12" key="1">
    <citation type="journal article" date="2019" name="Int. J. Syst. Evol. Microbiol.">
        <title>The Global Catalogue of Microorganisms (GCM) 10K type strain sequencing project: providing services to taxonomists for standard genome sequencing and annotation.</title>
        <authorList>
            <consortium name="The Broad Institute Genomics Platform"/>
            <consortium name="The Broad Institute Genome Sequencing Center for Infectious Disease"/>
            <person name="Wu L."/>
            <person name="Ma J."/>
        </authorList>
    </citation>
    <scope>NUCLEOTIDE SEQUENCE [LARGE SCALE GENOMIC DNA]</scope>
    <source>
        <strain evidence="12">CCUG 42001</strain>
    </source>
</reference>
<dbReference type="SUPFAM" id="SSF141371">
    <property type="entry name" value="PilZ domain-like"/>
    <property type="match status" value="1"/>
</dbReference>
<dbReference type="InterPro" id="IPR009875">
    <property type="entry name" value="PilZ_domain"/>
</dbReference>
<feature type="domain" description="PilZ" evidence="10">
    <location>
        <begin position="523"/>
        <end position="623"/>
    </location>
</feature>
<keyword evidence="7 9" id="KW-1133">Transmembrane helix</keyword>
<dbReference type="PANTHER" id="PTHR43867">
    <property type="entry name" value="CELLULOSE SYNTHASE CATALYTIC SUBUNIT A [UDP-FORMING]"/>
    <property type="match status" value="1"/>
</dbReference>
<keyword evidence="2" id="KW-1003">Cell membrane</keyword>
<evidence type="ECO:0000256" key="1">
    <source>
        <dbReference type="ARBA" id="ARBA00004127"/>
    </source>
</evidence>
<dbReference type="InterPro" id="IPR003919">
    <property type="entry name" value="Cell_synth_A"/>
</dbReference>
<evidence type="ECO:0000256" key="6">
    <source>
        <dbReference type="ARBA" id="ARBA00022692"/>
    </source>
</evidence>
<keyword evidence="5 11" id="KW-0808">Transferase</keyword>
<dbReference type="EC" id="2.4.-.-" evidence="11"/>
<keyword evidence="12" id="KW-1185">Reference proteome</keyword>
<dbReference type="PRINTS" id="PR01439">
    <property type="entry name" value="CELLSNTHASEA"/>
</dbReference>
<feature type="transmembrane region" description="Helical" evidence="9">
    <location>
        <begin position="386"/>
        <end position="407"/>
    </location>
</feature>
<evidence type="ECO:0000256" key="8">
    <source>
        <dbReference type="ARBA" id="ARBA00023136"/>
    </source>
</evidence>
<dbReference type="GO" id="GO:0016757">
    <property type="term" value="F:glycosyltransferase activity"/>
    <property type="evidence" value="ECO:0007669"/>
    <property type="project" value="UniProtKB-KW"/>
</dbReference>